<sequence length="88" mass="10101">MKLIIILDFGKLSEGFGAFDNGLYFSALFWSQGPTFLFENTHELRFAMNQLDLFVAQVVFGNIGRVDDWDDVEYEASTFLELETLAHQ</sequence>
<dbReference type="AlphaFoldDB" id="A0A2P7RMI9"/>
<keyword evidence="2" id="KW-1185">Reference proteome</keyword>
<organism evidence="1 2">
    <name type="scientific">Pseudaminobacter soli</name>
    <name type="common">ex Li et al. 2025</name>
    <dbReference type="NCBI Taxonomy" id="1295366"/>
    <lineage>
        <taxon>Bacteria</taxon>
        <taxon>Pseudomonadati</taxon>
        <taxon>Pseudomonadota</taxon>
        <taxon>Alphaproteobacteria</taxon>
        <taxon>Hyphomicrobiales</taxon>
        <taxon>Phyllobacteriaceae</taxon>
        <taxon>Pseudaminobacter</taxon>
    </lineage>
</organism>
<comment type="caution">
    <text evidence="1">The sequence shown here is derived from an EMBL/GenBank/DDBJ whole genome shotgun (WGS) entry which is preliminary data.</text>
</comment>
<name>A0A2P7RMI9_9HYPH</name>
<accession>A0A2P7RMI9</accession>
<reference evidence="1 2" key="1">
    <citation type="submission" date="2018-03" db="EMBL/GenBank/DDBJ databases">
        <title>The draft genome of Mesorhizobium soli JCM 19897.</title>
        <authorList>
            <person name="Li L."/>
            <person name="Liu L."/>
            <person name="Liang L."/>
            <person name="Wang T."/>
            <person name="Zhang X."/>
        </authorList>
    </citation>
    <scope>NUCLEOTIDE SEQUENCE [LARGE SCALE GENOMIC DNA]</scope>
    <source>
        <strain evidence="1 2">JCM 19897</strain>
    </source>
</reference>
<dbReference type="Proteomes" id="UP000240653">
    <property type="component" value="Unassembled WGS sequence"/>
</dbReference>
<proteinExistence type="predicted"/>
<evidence type="ECO:0000313" key="1">
    <source>
        <dbReference type="EMBL" id="PSJ51438.1"/>
    </source>
</evidence>
<gene>
    <name evidence="1" type="ORF">C7I85_29495</name>
</gene>
<evidence type="ECO:0000313" key="2">
    <source>
        <dbReference type="Proteomes" id="UP000240653"/>
    </source>
</evidence>
<dbReference type="EMBL" id="PXYL01000038">
    <property type="protein sequence ID" value="PSJ51438.1"/>
    <property type="molecule type" value="Genomic_DNA"/>
</dbReference>
<protein>
    <submittedName>
        <fullName evidence="1">Uncharacterized protein</fullName>
    </submittedName>
</protein>